<gene>
    <name evidence="6" type="ORF">CGZ93_06310</name>
</gene>
<dbReference type="RefSeq" id="WP_094363307.1">
    <property type="nucleotide sequence ID" value="NZ_NMVQ01000008.1"/>
</dbReference>
<evidence type="ECO:0000256" key="5">
    <source>
        <dbReference type="RuleBase" id="RU363041"/>
    </source>
</evidence>
<keyword evidence="4 5" id="KW-0472">Membrane</keyword>
<evidence type="ECO:0000256" key="2">
    <source>
        <dbReference type="ARBA" id="ARBA00022692"/>
    </source>
</evidence>
<dbReference type="OrthoDB" id="554695at2"/>
<evidence type="ECO:0000313" key="7">
    <source>
        <dbReference type="Proteomes" id="UP000216311"/>
    </source>
</evidence>
<evidence type="ECO:0000256" key="4">
    <source>
        <dbReference type="ARBA" id="ARBA00023136"/>
    </source>
</evidence>
<comment type="similarity">
    <text evidence="5">Belongs to the 4-toluene sulfonate uptake permease (TSUP) (TC 2.A.102) family.</text>
</comment>
<protein>
    <recommendedName>
        <fullName evidence="5">Probable membrane transporter protein</fullName>
    </recommendedName>
</protein>
<evidence type="ECO:0000256" key="3">
    <source>
        <dbReference type="ARBA" id="ARBA00022989"/>
    </source>
</evidence>
<accession>A0A255H794</accession>
<keyword evidence="3 5" id="KW-1133">Transmembrane helix</keyword>
<dbReference type="AlphaFoldDB" id="A0A255H794"/>
<keyword evidence="5" id="KW-1003">Cell membrane</keyword>
<comment type="caution">
    <text evidence="6">The sequence shown here is derived from an EMBL/GenBank/DDBJ whole genome shotgun (WGS) entry which is preliminary data.</text>
</comment>
<sequence>MVAGWVDAVVGGGGLVRLPSLLLALPADTPTGQVLGTNKLSSVAGTVAATGTYLRSVRINWWAVTPLVVCSAVGSTFGAYAARLIPRAYLTAGQVELLMSTRSG</sequence>
<dbReference type="Proteomes" id="UP000216311">
    <property type="component" value="Unassembled WGS sequence"/>
</dbReference>
<keyword evidence="7" id="KW-1185">Reference proteome</keyword>
<dbReference type="EMBL" id="NMVQ01000008">
    <property type="protein sequence ID" value="OYO23073.1"/>
    <property type="molecule type" value="Genomic_DNA"/>
</dbReference>
<proteinExistence type="inferred from homology"/>
<reference evidence="6 7" key="1">
    <citation type="submission" date="2017-07" db="EMBL/GenBank/DDBJ databases">
        <title>Draft whole genome sequences of clinical Proprionibacteriaceae strains.</title>
        <authorList>
            <person name="Bernier A.-M."/>
            <person name="Bernard K."/>
            <person name="Domingo M.-C."/>
        </authorList>
    </citation>
    <scope>NUCLEOTIDE SEQUENCE [LARGE SCALE GENOMIC DNA]</scope>
    <source>
        <strain evidence="6 7">NML 130396</strain>
    </source>
</reference>
<keyword evidence="2 5" id="KW-0812">Transmembrane</keyword>
<evidence type="ECO:0000256" key="1">
    <source>
        <dbReference type="ARBA" id="ARBA00004141"/>
    </source>
</evidence>
<evidence type="ECO:0000313" key="6">
    <source>
        <dbReference type="EMBL" id="OYO23073.1"/>
    </source>
</evidence>
<dbReference type="InterPro" id="IPR002781">
    <property type="entry name" value="TM_pro_TauE-like"/>
</dbReference>
<comment type="subcellular location">
    <subcellularLocation>
        <location evidence="5">Cell membrane</location>
        <topology evidence="5">Multi-pass membrane protein</topology>
    </subcellularLocation>
    <subcellularLocation>
        <location evidence="1">Membrane</location>
        <topology evidence="1">Multi-pass membrane protein</topology>
    </subcellularLocation>
</comment>
<feature type="transmembrane region" description="Helical" evidence="5">
    <location>
        <begin position="61"/>
        <end position="82"/>
    </location>
</feature>
<dbReference type="Pfam" id="PF01925">
    <property type="entry name" value="TauE"/>
    <property type="match status" value="1"/>
</dbReference>
<dbReference type="GO" id="GO:0005886">
    <property type="term" value="C:plasma membrane"/>
    <property type="evidence" value="ECO:0007669"/>
    <property type="project" value="UniProtKB-SubCell"/>
</dbReference>
<name>A0A255H794_9ACTN</name>
<organism evidence="6 7">
    <name type="scientific">Enemella dayhoffiae</name>
    <dbReference type="NCBI Taxonomy" id="2016507"/>
    <lineage>
        <taxon>Bacteria</taxon>
        <taxon>Bacillati</taxon>
        <taxon>Actinomycetota</taxon>
        <taxon>Actinomycetes</taxon>
        <taxon>Propionibacteriales</taxon>
        <taxon>Propionibacteriaceae</taxon>
        <taxon>Enemella</taxon>
    </lineage>
</organism>